<evidence type="ECO:0000313" key="1">
    <source>
        <dbReference type="EMBL" id="SVB93193.1"/>
    </source>
</evidence>
<gene>
    <name evidence="1" type="ORF">METZ01_LOCUS246047</name>
</gene>
<protein>
    <submittedName>
        <fullName evidence="1">Uncharacterized protein</fullName>
    </submittedName>
</protein>
<dbReference type="EMBL" id="UINC01064482">
    <property type="protein sequence ID" value="SVB93193.1"/>
    <property type="molecule type" value="Genomic_DNA"/>
</dbReference>
<reference evidence="1" key="1">
    <citation type="submission" date="2018-05" db="EMBL/GenBank/DDBJ databases">
        <authorList>
            <person name="Lanie J.A."/>
            <person name="Ng W.-L."/>
            <person name="Kazmierczak K.M."/>
            <person name="Andrzejewski T.M."/>
            <person name="Davidsen T.M."/>
            <person name="Wayne K.J."/>
            <person name="Tettelin H."/>
            <person name="Glass J.I."/>
            <person name="Rusch D."/>
            <person name="Podicherti R."/>
            <person name="Tsui H.-C.T."/>
            <person name="Winkler M.E."/>
        </authorList>
    </citation>
    <scope>NUCLEOTIDE SEQUENCE</scope>
</reference>
<organism evidence="1">
    <name type="scientific">marine metagenome</name>
    <dbReference type="NCBI Taxonomy" id="408172"/>
    <lineage>
        <taxon>unclassified sequences</taxon>
        <taxon>metagenomes</taxon>
        <taxon>ecological metagenomes</taxon>
    </lineage>
</organism>
<dbReference type="AlphaFoldDB" id="A0A382I2X7"/>
<proteinExistence type="predicted"/>
<name>A0A382I2X7_9ZZZZ</name>
<sequence length="89" mass="10361">MTLQCERYHIELFPNHLIEIYIWSKFVMASLRKSIFGATLPVDYVTKKCLLCSHLYHPQGIGDRVCPSCKDTEDWKKKSFVGPYYSAVD</sequence>
<accession>A0A382I2X7</accession>